<dbReference type="PANTHER" id="PTHR13887:SF41">
    <property type="entry name" value="THIOREDOXIN SUPERFAMILY PROTEIN"/>
    <property type="match status" value="1"/>
</dbReference>
<gene>
    <name evidence="2" type="primary">frnE</name>
    <name evidence="2" type="ORF">GCM10010276_75940</name>
</gene>
<keyword evidence="2" id="KW-0413">Isomerase</keyword>
<dbReference type="EMBL" id="BAAASG010000023">
    <property type="protein sequence ID" value="GAA2515889.1"/>
    <property type="molecule type" value="Genomic_DNA"/>
</dbReference>
<dbReference type="Gene3D" id="3.40.30.10">
    <property type="entry name" value="Glutaredoxin"/>
    <property type="match status" value="1"/>
</dbReference>
<dbReference type="Proteomes" id="UP001501777">
    <property type="component" value="Unassembled WGS sequence"/>
</dbReference>
<accession>A0ABP6AI37</accession>
<organism evidence="2 3">
    <name type="scientific">Streptomyces longisporus</name>
    <dbReference type="NCBI Taxonomy" id="1948"/>
    <lineage>
        <taxon>Bacteria</taxon>
        <taxon>Bacillati</taxon>
        <taxon>Actinomycetota</taxon>
        <taxon>Actinomycetes</taxon>
        <taxon>Kitasatosporales</taxon>
        <taxon>Streptomycetaceae</taxon>
        <taxon>Streptomyces</taxon>
    </lineage>
</organism>
<protein>
    <submittedName>
        <fullName evidence="2">Protein disulfide isomerase FrnE</fullName>
    </submittedName>
</protein>
<feature type="domain" description="DSBA-like thioredoxin" evidence="1">
    <location>
        <begin position="7"/>
        <end position="206"/>
    </location>
</feature>
<proteinExistence type="predicted"/>
<sequence length="217" mass="23818">MSDVVKIDVWSDIACPWCYIGKRRLEQAIARFDGRVEIEYHSFELAPDTPADYPGTQADFLAEYKHIPVEQAQQMLNQVTDVAAGEGLAFDYDALRPANTVLAHQALRLAKAHDLQGELKERLLSAYFEQGRNLNDPEVIAGLAAEVGLDRDEVLAALREETYLPEVHADQAQAAAYGITGVPFYVLDGRLAVSGAQSPELFLSALERATSMSGRPA</sequence>
<dbReference type="SUPFAM" id="SSF52833">
    <property type="entry name" value="Thioredoxin-like"/>
    <property type="match status" value="1"/>
</dbReference>
<evidence type="ECO:0000313" key="3">
    <source>
        <dbReference type="Proteomes" id="UP001501777"/>
    </source>
</evidence>
<reference evidence="3" key="1">
    <citation type="journal article" date="2019" name="Int. J. Syst. Evol. Microbiol.">
        <title>The Global Catalogue of Microorganisms (GCM) 10K type strain sequencing project: providing services to taxonomists for standard genome sequencing and annotation.</title>
        <authorList>
            <consortium name="The Broad Institute Genomics Platform"/>
            <consortium name="The Broad Institute Genome Sequencing Center for Infectious Disease"/>
            <person name="Wu L."/>
            <person name="Ma J."/>
        </authorList>
    </citation>
    <scope>NUCLEOTIDE SEQUENCE [LARGE SCALE GENOMIC DNA]</scope>
    <source>
        <strain evidence="3">JCM 4395</strain>
    </source>
</reference>
<keyword evidence="3" id="KW-1185">Reference proteome</keyword>
<dbReference type="CDD" id="cd03024">
    <property type="entry name" value="DsbA_FrnE"/>
    <property type="match status" value="1"/>
</dbReference>
<name>A0ABP6AI37_STRLO</name>
<dbReference type="PANTHER" id="PTHR13887">
    <property type="entry name" value="GLUTATHIONE S-TRANSFERASE KAPPA"/>
    <property type="match status" value="1"/>
</dbReference>
<dbReference type="InterPro" id="IPR036249">
    <property type="entry name" value="Thioredoxin-like_sf"/>
</dbReference>
<evidence type="ECO:0000259" key="1">
    <source>
        <dbReference type="Pfam" id="PF01323"/>
    </source>
</evidence>
<dbReference type="RefSeq" id="WP_132888611.1">
    <property type="nucleotide sequence ID" value="NZ_BAAASG010000023.1"/>
</dbReference>
<comment type="caution">
    <text evidence="2">The sequence shown here is derived from an EMBL/GenBank/DDBJ whole genome shotgun (WGS) entry which is preliminary data.</text>
</comment>
<dbReference type="InterPro" id="IPR001853">
    <property type="entry name" value="DSBA-like_thioredoxin_dom"/>
</dbReference>
<dbReference type="Pfam" id="PF01323">
    <property type="entry name" value="DSBA"/>
    <property type="match status" value="1"/>
</dbReference>
<dbReference type="GO" id="GO:0016853">
    <property type="term" value="F:isomerase activity"/>
    <property type="evidence" value="ECO:0007669"/>
    <property type="project" value="UniProtKB-KW"/>
</dbReference>
<evidence type="ECO:0000313" key="2">
    <source>
        <dbReference type="EMBL" id="GAA2515889.1"/>
    </source>
</evidence>